<organism evidence="3 4">
    <name type="scientific">Bosea vestrisii</name>
    <dbReference type="NCBI Taxonomy" id="151416"/>
    <lineage>
        <taxon>Bacteria</taxon>
        <taxon>Pseudomonadati</taxon>
        <taxon>Pseudomonadota</taxon>
        <taxon>Alphaproteobacteria</taxon>
        <taxon>Hyphomicrobiales</taxon>
        <taxon>Boseaceae</taxon>
        <taxon>Bosea</taxon>
    </lineage>
</organism>
<dbReference type="CDD" id="cd19535">
    <property type="entry name" value="Cyc_NRPS"/>
    <property type="match status" value="1"/>
</dbReference>
<dbReference type="EMBL" id="JBHSLV010000001">
    <property type="protein sequence ID" value="MFC5391031.1"/>
    <property type="molecule type" value="Genomic_DNA"/>
</dbReference>
<dbReference type="Gene3D" id="3.30.559.30">
    <property type="entry name" value="Nonribosomal peptide synthetase, condensation domain"/>
    <property type="match status" value="1"/>
</dbReference>
<dbReference type="RefSeq" id="WP_377005853.1">
    <property type="nucleotide sequence ID" value="NZ_JBHSLV010000001.1"/>
</dbReference>
<reference evidence="4" key="1">
    <citation type="journal article" date="2019" name="Int. J. Syst. Evol. Microbiol.">
        <title>The Global Catalogue of Microorganisms (GCM) 10K type strain sequencing project: providing services to taxonomists for standard genome sequencing and annotation.</title>
        <authorList>
            <consortium name="The Broad Institute Genomics Platform"/>
            <consortium name="The Broad Institute Genome Sequencing Center for Infectious Disease"/>
            <person name="Wu L."/>
            <person name="Ma J."/>
        </authorList>
    </citation>
    <scope>NUCLEOTIDE SEQUENCE [LARGE SCALE GENOMIC DNA]</scope>
    <source>
        <strain evidence="4">CGMCC 1.16326</strain>
    </source>
</reference>
<name>A0ABW0H205_9HYPH</name>
<comment type="caution">
    <text evidence="3">The sequence shown here is derived from an EMBL/GenBank/DDBJ whole genome shotgun (WGS) entry which is preliminary data.</text>
</comment>
<dbReference type="SUPFAM" id="SSF52777">
    <property type="entry name" value="CoA-dependent acyltransferases"/>
    <property type="match status" value="2"/>
</dbReference>
<keyword evidence="4" id="KW-1185">Reference proteome</keyword>
<accession>A0ABW0H205</accession>
<evidence type="ECO:0000313" key="4">
    <source>
        <dbReference type="Proteomes" id="UP001596104"/>
    </source>
</evidence>
<dbReference type="PANTHER" id="PTHR45527:SF10">
    <property type="entry name" value="PYOCHELIN SYNTHASE PCHF"/>
    <property type="match status" value="1"/>
</dbReference>
<dbReference type="InterPro" id="IPR023213">
    <property type="entry name" value="CAT-like_dom_sf"/>
</dbReference>
<evidence type="ECO:0000259" key="2">
    <source>
        <dbReference type="Pfam" id="PF00668"/>
    </source>
</evidence>
<dbReference type="PANTHER" id="PTHR45527">
    <property type="entry name" value="NONRIBOSOMAL PEPTIDE SYNTHETASE"/>
    <property type="match status" value="1"/>
</dbReference>
<evidence type="ECO:0000256" key="1">
    <source>
        <dbReference type="ARBA" id="ARBA00022598"/>
    </source>
</evidence>
<dbReference type="InterPro" id="IPR057737">
    <property type="entry name" value="Condensation_MtbB-like"/>
</dbReference>
<dbReference type="Proteomes" id="UP001596104">
    <property type="component" value="Unassembled WGS sequence"/>
</dbReference>
<dbReference type="InterPro" id="IPR001242">
    <property type="entry name" value="Condensation_dom"/>
</dbReference>
<feature type="domain" description="Condensation" evidence="2">
    <location>
        <begin position="1"/>
        <end position="329"/>
    </location>
</feature>
<protein>
    <submittedName>
        <fullName evidence="3">Condensation domain-containing protein</fullName>
    </submittedName>
</protein>
<dbReference type="Pfam" id="PF00668">
    <property type="entry name" value="Condensation"/>
    <property type="match status" value="1"/>
</dbReference>
<sequence length="525" mass="57247">MQAAYWFGRQSHTSLGGVTAHLYGEFDGRDLEPERLRDAVRRLCRLHPMLRLRIDAEGCQHLDPAADPLPVEVEDMRELPADALEARLLAKRRSWSHRRLDLGRGEAAAFGLSLLPDSACRLHVDTDMIAVDPNSFRLVIEDLARLYDHPDRPQAPASHGFFDWLDRAGAGAEGAKRRERDRVWWRARLADIPPAPALPATLHAPAEPTSERLAARLSSDERRALERRARDLRVTPSVLALGLFADVLGRATRQARFRLNVPSFWRAPLVPDVERIVGEFSNVLILGVDLAAAATLAELCHDIGRQMVEVISHDAYPGVSVMRDLSRLHGSVQTAPVVFTAGLGLSGGELFNETTTRVFGPMNWVISQGPQVAIDAQVAACDGGILVNWDIRLDALPEAWARETFAAYVALLREVAARPEALDATPTATGTGPSQEPTNPTEDMLVSLLGRLSPGEAVHGGSAITAAAQAEITRFLDRYCPIGAPSRSDFDEATTPRSLADLVRARSGGASDEIARIFLETIDAG</sequence>
<proteinExistence type="predicted"/>
<gene>
    <name evidence="3" type="ORF">ACFPPC_00060</name>
</gene>
<keyword evidence="1" id="KW-0436">Ligase</keyword>
<evidence type="ECO:0000313" key="3">
    <source>
        <dbReference type="EMBL" id="MFC5391031.1"/>
    </source>
</evidence>
<dbReference type="Gene3D" id="3.30.559.10">
    <property type="entry name" value="Chloramphenicol acetyltransferase-like domain"/>
    <property type="match status" value="1"/>
</dbReference>